<keyword evidence="5" id="KW-0010">Activator</keyword>
<dbReference type="InterPro" id="IPR019844">
    <property type="entry name" value="CSD_CS"/>
</dbReference>
<dbReference type="CDD" id="cd04458">
    <property type="entry name" value="CSP_CDS"/>
    <property type="match status" value="1"/>
</dbReference>
<dbReference type="InterPro" id="IPR002059">
    <property type="entry name" value="CSP_DNA-bd"/>
</dbReference>
<dbReference type="EMBL" id="LXEY01000017">
    <property type="protein sequence ID" value="OAV61191.1"/>
    <property type="molecule type" value="Genomic_DNA"/>
</dbReference>
<keyword evidence="10" id="KW-1185">Reference proteome</keyword>
<proteinExistence type="predicted"/>
<comment type="caution">
    <text evidence="9">The sequence shown here is derived from an EMBL/GenBank/DDBJ whole genome shotgun (WGS) entry which is preliminary data.</text>
</comment>
<accession>A0A1B7LZX4</accession>
<evidence type="ECO:0000259" key="8">
    <source>
        <dbReference type="PROSITE" id="PS51857"/>
    </source>
</evidence>
<dbReference type="GO" id="GO:0005737">
    <property type="term" value="C:cytoplasm"/>
    <property type="evidence" value="ECO:0007669"/>
    <property type="project" value="UniProtKB-SubCell"/>
</dbReference>
<dbReference type="RefSeq" id="WP_043057760.1">
    <property type="nucleotide sequence ID" value="NZ_LXEY01000017.1"/>
</dbReference>
<evidence type="ECO:0000256" key="6">
    <source>
        <dbReference type="ARBA" id="ARBA00023163"/>
    </source>
</evidence>
<dbReference type="InterPro" id="IPR012340">
    <property type="entry name" value="NA-bd_OB-fold"/>
</dbReference>
<keyword evidence="6" id="KW-0804">Transcription</keyword>
<dbReference type="GO" id="GO:0003677">
    <property type="term" value="F:DNA binding"/>
    <property type="evidence" value="ECO:0007669"/>
    <property type="project" value="UniProtKB-KW"/>
</dbReference>
<dbReference type="Pfam" id="PF00313">
    <property type="entry name" value="CSD"/>
    <property type="match status" value="1"/>
</dbReference>
<protein>
    <recommendedName>
        <fullName evidence="8">CSD domain-containing protein</fullName>
    </recommendedName>
</protein>
<keyword evidence="3" id="KW-0805">Transcription regulation</keyword>
<dbReference type="PRINTS" id="PR00050">
    <property type="entry name" value="COLDSHOCK"/>
</dbReference>
<comment type="subcellular location">
    <subcellularLocation>
        <location evidence="1 7">Cytoplasm</location>
    </subcellularLocation>
</comment>
<dbReference type="SUPFAM" id="SSF50249">
    <property type="entry name" value="Nucleic acid-binding proteins"/>
    <property type="match status" value="1"/>
</dbReference>
<reference evidence="9 10" key="1">
    <citation type="submission" date="2016-04" db="EMBL/GenBank/DDBJ databases">
        <title>First whole genome shotgun sequence of the bacterium Enteractinococcus sp. strain UASWS1574.</title>
        <authorList>
            <person name="Crovadore J."/>
            <person name="Chablais R."/>
            <person name="Lefort F."/>
        </authorList>
    </citation>
    <scope>NUCLEOTIDE SEQUENCE [LARGE SCALE GENOMIC DNA]</scope>
    <source>
        <strain evidence="9 10">UASWS1574</strain>
    </source>
</reference>
<dbReference type="STRING" id="1837282.A6F49_09465"/>
<dbReference type="OrthoDB" id="9800919at2"/>
<dbReference type="Proteomes" id="UP000078292">
    <property type="component" value="Unassembled WGS sequence"/>
</dbReference>
<dbReference type="FunFam" id="2.40.50.140:FF:000006">
    <property type="entry name" value="Cold shock protein CspC"/>
    <property type="match status" value="1"/>
</dbReference>
<dbReference type="PROSITE" id="PS51857">
    <property type="entry name" value="CSD_2"/>
    <property type="match status" value="1"/>
</dbReference>
<evidence type="ECO:0000256" key="1">
    <source>
        <dbReference type="ARBA" id="ARBA00004496"/>
    </source>
</evidence>
<evidence type="ECO:0000256" key="2">
    <source>
        <dbReference type="ARBA" id="ARBA00022490"/>
    </source>
</evidence>
<dbReference type="InterPro" id="IPR011129">
    <property type="entry name" value="CSD"/>
</dbReference>
<dbReference type="InterPro" id="IPR012156">
    <property type="entry name" value="Cold_shock_CspA"/>
</dbReference>
<organism evidence="9 10">
    <name type="scientific">Enteractinococcus helveticum</name>
    <dbReference type="NCBI Taxonomy" id="1837282"/>
    <lineage>
        <taxon>Bacteria</taxon>
        <taxon>Bacillati</taxon>
        <taxon>Actinomycetota</taxon>
        <taxon>Actinomycetes</taxon>
        <taxon>Micrococcales</taxon>
        <taxon>Micrococcaceae</taxon>
    </lineage>
</organism>
<dbReference type="PANTHER" id="PTHR46565:SF5">
    <property type="entry name" value="COLD SHOCK PROTEIN 2-LIKE"/>
    <property type="match status" value="1"/>
</dbReference>
<evidence type="ECO:0000313" key="9">
    <source>
        <dbReference type="EMBL" id="OAV61191.1"/>
    </source>
</evidence>
<dbReference type="PIRSF" id="PIRSF002599">
    <property type="entry name" value="Cold_shock_A"/>
    <property type="match status" value="1"/>
</dbReference>
<gene>
    <name evidence="9" type="ORF">A6F49_09465</name>
</gene>
<keyword evidence="4" id="KW-0238">DNA-binding</keyword>
<name>A0A1B7LZX4_9MICC</name>
<dbReference type="AlphaFoldDB" id="A0A1B7LZX4"/>
<dbReference type="PANTHER" id="PTHR46565">
    <property type="entry name" value="COLD SHOCK DOMAIN PROTEIN 2"/>
    <property type="match status" value="1"/>
</dbReference>
<evidence type="ECO:0000256" key="7">
    <source>
        <dbReference type="RuleBase" id="RU000408"/>
    </source>
</evidence>
<evidence type="ECO:0000256" key="5">
    <source>
        <dbReference type="ARBA" id="ARBA00023159"/>
    </source>
</evidence>
<dbReference type="PROSITE" id="PS00352">
    <property type="entry name" value="CSD_1"/>
    <property type="match status" value="1"/>
</dbReference>
<dbReference type="SMART" id="SM00357">
    <property type="entry name" value="CSP"/>
    <property type="match status" value="1"/>
</dbReference>
<feature type="domain" description="CSD" evidence="8">
    <location>
        <begin position="4"/>
        <end position="69"/>
    </location>
</feature>
<evidence type="ECO:0000313" key="10">
    <source>
        <dbReference type="Proteomes" id="UP000078292"/>
    </source>
</evidence>
<sequence length="71" mass="8071">MSDRQTGTVKWFNVEKGFGFIIPDDARDDIFVHHTGIEQEGFRRLDEGQLVEFSVTNSERGLIAQKVTTLS</sequence>
<evidence type="ECO:0000256" key="3">
    <source>
        <dbReference type="ARBA" id="ARBA00023015"/>
    </source>
</evidence>
<evidence type="ECO:0000256" key="4">
    <source>
        <dbReference type="ARBA" id="ARBA00023125"/>
    </source>
</evidence>
<dbReference type="Gene3D" id="2.40.50.140">
    <property type="entry name" value="Nucleic acid-binding proteins"/>
    <property type="match status" value="1"/>
</dbReference>
<keyword evidence="2" id="KW-0963">Cytoplasm</keyword>